<feature type="transmembrane region" description="Helical" evidence="5">
    <location>
        <begin position="355"/>
        <end position="376"/>
    </location>
</feature>
<evidence type="ECO:0000259" key="6">
    <source>
        <dbReference type="Pfam" id="PF01490"/>
    </source>
</evidence>
<evidence type="ECO:0000313" key="7">
    <source>
        <dbReference type="EMBL" id="EAS03036.1"/>
    </source>
</evidence>
<dbReference type="GO" id="GO:0015179">
    <property type="term" value="F:L-amino acid transmembrane transporter activity"/>
    <property type="evidence" value="ECO:0007669"/>
    <property type="project" value="TreeGrafter"/>
</dbReference>
<dbReference type="KEGG" id="tet:TTHERM_00444190"/>
<dbReference type="GeneID" id="7826916"/>
<feature type="transmembrane region" description="Helical" evidence="5">
    <location>
        <begin position="438"/>
        <end position="464"/>
    </location>
</feature>
<feature type="transmembrane region" description="Helical" evidence="5">
    <location>
        <begin position="214"/>
        <end position="235"/>
    </location>
</feature>
<dbReference type="PANTHER" id="PTHR22950">
    <property type="entry name" value="AMINO ACID TRANSPORTER"/>
    <property type="match status" value="1"/>
</dbReference>
<dbReference type="RefSeq" id="XP_001023281.1">
    <property type="nucleotide sequence ID" value="XM_001023281.1"/>
</dbReference>
<dbReference type="InterPro" id="IPR013057">
    <property type="entry name" value="AA_transpt_TM"/>
</dbReference>
<name>I7MHJ8_TETTS</name>
<dbReference type="AlphaFoldDB" id="I7MHJ8"/>
<proteinExistence type="predicted"/>
<evidence type="ECO:0000313" key="8">
    <source>
        <dbReference type="Proteomes" id="UP000009168"/>
    </source>
</evidence>
<dbReference type="EMBL" id="GG662504">
    <property type="protein sequence ID" value="EAS03036.1"/>
    <property type="molecule type" value="Genomic_DNA"/>
</dbReference>
<evidence type="ECO:0000256" key="1">
    <source>
        <dbReference type="ARBA" id="ARBA00004141"/>
    </source>
</evidence>
<reference evidence="8" key="1">
    <citation type="journal article" date="2006" name="PLoS Biol.">
        <title>Macronuclear genome sequence of the ciliate Tetrahymena thermophila, a model eukaryote.</title>
        <authorList>
            <person name="Eisen J.A."/>
            <person name="Coyne R.S."/>
            <person name="Wu M."/>
            <person name="Wu D."/>
            <person name="Thiagarajan M."/>
            <person name="Wortman J.R."/>
            <person name="Badger J.H."/>
            <person name="Ren Q."/>
            <person name="Amedeo P."/>
            <person name="Jones K.M."/>
            <person name="Tallon L.J."/>
            <person name="Delcher A.L."/>
            <person name="Salzberg S.L."/>
            <person name="Silva J.C."/>
            <person name="Haas B.J."/>
            <person name="Majoros W.H."/>
            <person name="Farzad M."/>
            <person name="Carlton J.M."/>
            <person name="Smith R.K. Jr."/>
            <person name="Garg J."/>
            <person name="Pearlman R.E."/>
            <person name="Karrer K.M."/>
            <person name="Sun L."/>
            <person name="Manning G."/>
            <person name="Elde N.C."/>
            <person name="Turkewitz A.P."/>
            <person name="Asai D.J."/>
            <person name="Wilkes D.E."/>
            <person name="Wang Y."/>
            <person name="Cai H."/>
            <person name="Collins K."/>
            <person name="Stewart B.A."/>
            <person name="Lee S.R."/>
            <person name="Wilamowska K."/>
            <person name="Weinberg Z."/>
            <person name="Ruzzo W.L."/>
            <person name="Wloga D."/>
            <person name="Gaertig J."/>
            <person name="Frankel J."/>
            <person name="Tsao C.-C."/>
            <person name="Gorovsky M.A."/>
            <person name="Keeling P.J."/>
            <person name="Waller R.F."/>
            <person name="Patron N.J."/>
            <person name="Cherry J.M."/>
            <person name="Stover N.A."/>
            <person name="Krieger C.J."/>
            <person name="del Toro C."/>
            <person name="Ryder H.F."/>
            <person name="Williamson S.C."/>
            <person name="Barbeau R.A."/>
            <person name="Hamilton E.P."/>
            <person name="Orias E."/>
        </authorList>
    </citation>
    <scope>NUCLEOTIDE SEQUENCE [LARGE SCALE GENOMIC DNA]</scope>
    <source>
        <strain evidence="8">SB210</strain>
    </source>
</reference>
<keyword evidence="2 5" id="KW-0812">Transmembrane</keyword>
<feature type="domain" description="Amino acid transporter transmembrane" evidence="6">
    <location>
        <begin position="27"/>
        <end position="387"/>
    </location>
</feature>
<dbReference type="GO" id="GO:0016020">
    <property type="term" value="C:membrane"/>
    <property type="evidence" value="ECO:0007669"/>
    <property type="project" value="UniProtKB-SubCell"/>
</dbReference>
<evidence type="ECO:0000256" key="4">
    <source>
        <dbReference type="ARBA" id="ARBA00023136"/>
    </source>
</evidence>
<dbReference type="InParanoid" id="I7MHJ8"/>
<evidence type="ECO:0000256" key="3">
    <source>
        <dbReference type="ARBA" id="ARBA00022989"/>
    </source>
</evidence>
<feature type="transmembrane region" description="Helical" evidence="5">
    <location>
        <begin position="285"/>
        <end position="307"/>
    </location>
</feature>
<sequence length="468" mass="52107">MSLKDEEQTKQSLLADNAVDEEFTNQGASVMNATANIIKSGIGTGLLFMPYVFSQCGIVLSIVFMGLMGAVAFYCWSQLCRIIRILEQNGIKYENHSQLTLETAAGLIMGEKYKHFSIIVTLIFIYGSSVGYCIFILQTMQDYIPNYYITLAIVFVIYMPLSMFRQIEKLGIFSQFALVALSFSICVILGYSSYQISDNNFSGFTAKIFDFSSLPLYFGVFAFAYDINGVVTEVHASMKEKHKFNRVLFAFIFFSFVLGSLLGVLGYYAFKDDVNSVIFKNFNDIGAFSTIISSLISLSIVASILLYGFPIVKTVDRLTARAQPNPNIITMIITRLIFFLSISFQGIYVQSITNVFNLLGCVFSVILTFVLPMILLEKMKYLEKKGIQVQSRVKSSAIEGSSTQTVSDNTDQQQQIQPNQNQYQVKNNQKKETLPQGILNTVFNILVVVIGITGGVSGLISSIIDLSS</sequence>
<dbReference type="Proteomes" id="UP000009168">
    <property type="component" value="Unassembled WGS sequence"/>
</dbReference>
<dbReference type="eggNOG" id="KOG1304">
    <property type="taxonomic scope" value="Eukaryota"/>
</dbReference>
<keyword evidence="4 5" id="KW-0472">Membrane</keyword>
<dbReference type="OMA" id="ARITIYT"/>
<dbReference type="Pfam" id="PF01490">
    <property type="entry name" value="Aa_trans"/>
    <property type="match status" value="1"/>
</dbReference>
<comment type="subcellular location">
    <subcellularLocation>
        <location evidence="1">Membrane</location>
        <topology evidence="1">Multi-pass membrane protein</topology>
    </subcellularLocation>
</comment>
<dbReference type="OrthoDB" id="339469at2759"/>
<dbReference type="PANTHER" id="PTHR22950:SF666">
    <property type="entry name" value="VACUOLAR AMINO ACID TRANSPORTER 4"/>
    <property type="match status" value="1"/>
</dbReference>
<dbReference type="HOGENOM" id="CLU_570507_0_0_1"/>
<organism evidence="7 8">
    <name type="scientific">Tetrahymena thermophila (strain SB210)</name>
    <dbReference type="NCBI Taxonomy" id="312017"/>
    <lineage>
        <taxon>Eukaryota</taxon>
        <taxon>Sar</taxon>
        <taxon>Alveolata</taxon>
        <taxon>Ciliophora</taxon>
        <taxon>Intramacronucleata</taxon>
        <taxon>Oligohymenophorea</taxon>
        <taxon>Hymenostomatida</taxon>
        <taxon>Tetrahymenina</taxon>
        <taxon>Tetrahymenidae</taxon>
        <taxon>Tetrahymena</taxon>
    </lineage>
</organism>
<feature type="transmembrane region" description="Helical" evidence="5">
    <location>
        <begin position="116"/>
        <end position="137"/>
    </location>
</feature>
<evidence type="ECO:0000256" key="5">
    <source>
        <dbReference type="SAM" id="Phobius"/>
    </source>
</evidence>
<dbReference type="STRING" id="312017.I7MHJ8"/>
<keyword evidence="8" id="KW-1185">Reference proteome</keyword>
<feature type="transmembrane region" description="Helical" evidence="5">
    <location>
        <begin position="143"/>
        <end position="161"/>
    </location>
</feature>
<evidence type="ECO:0000256" key="2">
    <source>
        <dbReference type="ARBA" id="ARBA00022692"/>
    </source>
</evidence>
<gene>
    <name evidence="7" type="ORF">TTHERM_00444190</name>
</gene>
<protein>
    <submittedName>
        <fullName evidence="7">Transmembrane amino acid transporter protein</fullName>
    </submittedName>
</protein>
<keyword evidence="3 5" id="KW-1133">Transmembrane helix</keyword>
<accession>I7MHJ8</accession>
<feature type="transmembrane region" description="Helical" evidence="5">
    <location>
        <begin position="173"/>
        <end position="194"/>
    </location>
</feature>
<feature type="transmembrane region" description="Helical" evidence="5">
    <location>
        <begin position="247"/>
        <end position="270"/>
    </location>
</feature>
<feature type="transmembrane region" description="Helical" evidence="5">
    <location>
        <begin position="328"/>
        <end position="349"/>
    </location>
</feature>
<feature type="transmembrane region" description="Helical" evidence="5">
    <location>
        <begin position="52"/>
        <end position="76"/>
    </location>
</feature>